<keyword evidence="8" id="KW-0132">Cell division</keyword>
<evidence type="ECO:0000256" key="11">
    <source>
        <dbReference type="ARBA" id="ARBA00022829"/>
    </source>
</evidence>
<evidence type="ECO:0000256" key="13">
    <source>
        <dbReference type="ARBA" id="ARBA00023212"/>
    </source>
</evidence>
<dbReference type="Proteomes" id="UP000800235">
    <property type="component" value="Unassembled WGS sequence"/>
</dbReference>
<dbReference type="GO" id="GO:0051301">
    <property type="term" value="P:cell division"/>
    <property type="evidence" value="ECO:0007669"/>
    <property type="project" value="UniProtKB-KW"/>
</dbReference>
<evidence type="ECO:0000256" key="6">
    <source>
        <dbReference type="ARBA" id="ARBA00022454"/>
    </source>
</evidence>
<keyword evidence="16" id="KW-0137">Centromere</keyword>
<comment type="subcellular location">
    <subcellularLocation>
        <location evidence="3">Chromosome</location>
        <location evidence="3">Centromere</location>
        <location evidence="3">Kinetochore</location>
    </subcellularLocation>
    <subcellularLocation>
        <location evidence="2">Cytoplasm</location>
        <location evidence="2">Cytoskeleton</location>
        <location evidence="2">Spindle</location>
    </subcellularLocation>
    <subcellularLocation>
        <location evidence="1">Nucleus</location>
    </subcellularLocation>
</comment>
<evidence type="ECO:0000256" key="2">
    <source>
        <dbReference type="ARBA" id="ARBA00004186"/>
    </source>
</evidence>
<keyword evidence="10" id="KW-0498">Mitosis</keyword>
<evidence type="ECO:0000256" key="17">
    <source>
        <dbReference type="SAM" id="MobiDB-lite"/>
    </source>
</evidence>
<reference evidence="18" key="1">
    <citation type="journal article" date="2020" name="Stud. Mycol.">
        <title>101 Dothideomycetes genomes: a test case for predicting lifestyles and emergence of pathogens.</title>
        <authorList>
            <person name="Haridas S."/>
            <person name="Albert R."/>
            <person name="Binder M."/>
            <person name="Bloem J."/>
            <person name="Labutti K."/>
            <person name="Salamov A."/>
            <person name="Andreopoulos B."/>
            <person name="Baker S."/>
            <person name="Barry K."/>
            <person name="Bills G."/>
            <person name="Bluhm B."/>
            <person name="Cannon C."/>
            <person name="Castanera R."/>
            <person name="Culley D."/>
            <person name="Daum C."/>
            <person name="Ezra D."/>
            <person name="Gonzalez J."/>
            <person name="Henrissat B."/>
            <person name="Kuo A."/>
            <person name="Liang C."/>
            <person name="Lipzen A."/>
            <person name="Lutzoni F."/>
            <person name="Magnuson J."/>
            <person name="Mondo S."/>
            <person name="Nolan M."/>
            <person name="Ohm R."/>
            <person name="Pangilinan J."/>
            <person name="Park H.-J."/>
            <person name="Ramirez L."/>
            <person name="Alfaro M."/>
            <person name="Sun H."/>
            <person name="Tritt A."/>
            <person name="Yoshinaga Y."/>
            <person name="Zwiers L.-H."/>
            <person name="Turgeon B."/>
            <person name="Goodwin S."/>
            <person name="Spatafora J."/>
            <person name="Crous P."/>
            <person name="Grigoriev I."/>
        </authorList>
    </citation>
    <scope>NUCLEOTIDE SEQUENCE</scope>
    <source>
        <strain evidence="18">CBS 130266</strain>
    </source>
</reference>
<dbReference type="OrthoDB" id="5573898at2759"/>
<dbReference type="Pfam" id="PF08655">
    <property type="entry name" value="DASH_Ask1"/>
    <property type="match status" value="1"/>
</dbReference>
<dbReference type="AlphaFoldDB" id="A0A9P4TX96"/>
<evidence type="ECO:0000256" key="1">
    <source>
        <dbReference type="ARBA" id="ARBA00004123"/>
    </source>
</evidence>
<evidence type="ECO:0000256" key="16">
    <source>
        <dbReference type="ARBA" id="ARBA00023328"/>
    </source>
</evidence>
<organism evidence="18 19">
    <name type="scientific">Tothia fuscella</name>
    <dbReference type="NCBI Taxonomy" id="1048955"/>
    <lineage>
        <taxon>Eukaryota</taxon>
        <taxon>Fungi</taxon>
        <taxon>Dikarya</taxon>
        <taxon>Ascomycota</taxon>
        <taxon>Pezizomycotina</taxon>
        <taxon>Dothideomycetes</taxon>
        <taxon>Pleosporomycetidae</taxon>
        <taxon>Venturiales</taxon>
        <taxon>Cylindrosympodiaceae</taxon>
        <taxon>Tothia</taxon>
    </lineage>
</organism>
<keyword evidence="7" id="KW-0963">Cytoplasm</keyword>
<dbReference type="GO" id="GO:0042729">
    <property type="term" value="C:DASH complex"/>
    <property type="evidence" value="ECO:0007669"/>
    <property type="project" value="InterPro"/>
</dbReference>
<evidence type="ECO:0000256" key="5">
    <source>
        <dbReference type="ARBA" id="ARBA00014520"/>
    </source>
</evidence>
<evidence type="ECO:0000256" key="15">
    <source>
        <dbReference type="ARBA" id="ARBA00023306"/>
    </source>
</evidence>
<evidence type="ECO:0000256" key="3">
    <source>
        <dbReference type="ARBA" id="ARBA00004629"/>
    </source>
</evidence>
<dbReference type="GO" id="GO:0044732">
    <property type="term" value="C:mitotic spindle pole body"/>
    <property type="evidence" value="ECO:0007669"/>
    <property type="project" value="TreeGrafter"/>
</dbReference>
<evidence type="ECO:0000256" key="10">
    <source>
        <dbReference type="ARBA" id="ARBA00022776"/>
    </source>
</evidence>
<feature type="region of interest" description="Disordered" evidence="17">
    <location>
        <begin position="91"/>
        <end position="166"/>
    </location>
</feature>
<protein>
    <recommendedName>
        <fullName evidence="5">DASH complex subunit ASK1</fullName>
    </recommendedName>
</protein>
<sequence length="428" mass="47071">MARPSAAATRNLTLTEELEKLEQSITLTLQEIDHNFSRAHRIVTTSILPIVEQYAKHSDNVWEGSKFWKQFFEASANVSLSGYEEAPVEDTTINDEEIVHDDRSPQPYTSPSNIDDETITSPEEPTRRLMSDDDNMLSSPSIGGRHSTPRMPTTATKGQKPINAPPQPTFAEDYPSPYEALKREVDGKSGRAAGNPTTPGKIAALPDMTMTPETSPFTVHTLGLPSASTKNKDTLLHQGILNRNYRVAATPHTGRKQKTVAATPSTANRTRRLLDFDESLSSPLEEAPAPQLRRELFSSPMKGPRTPGVSVQTPGYKKRFGREDNAGGIPNRAVAPADTTRGRTGGGLTGRSLKAWESDDDEDDSFDMSPPKTIMFNLPESRILQTPAQEASRRIVEDILYSAGGDITDDIDDSPSIVQRNRELDETF</sequence>
<keyword evidence="15" id="KW-0131">Cell cycle</keyword>
<feature type="compositionally biased region" description="Polar residues" evidence="17">
    <location>
        <begin position="106"/>
        <end position="123"/>
    </location>
</feature>
<evidence type="ECO:0000313" key="18">
    <source>
        <dbReference type="EMBL" id="KAF2430114.1"/>
    </source>
</evidence>
<dbReference type="PANTHER" id="PTHR28200:SF1">
    <property type="entry name" value="DASH COMPLEX SUBUNIT ASK1"/>
    <property type="match status" value="1"/>
</dbReference>
<evidence type="ECO:0000256" key="9">
    <source>
        <dbReference type="ARBA" id="ARBA00022701"/>
    </source>
</evidence>
<dbReference type="GO" id="GO:0005874">
    <property type="term" value="C:microtubule"/>
    <property type="evidence" value="ECO:0007669"/>
    <property type="project" value="UniProtKB-KW"/>
</dbReference>
<keyword evidence="9" id="KW-0493">Microtubule</keyword>
<dbReference type="GO" id="GO:0008608">
    <property type="term" value="P:attachment of spindle microtubules to kinetochore"/>
    <property type="evidence" value="ECO:0007669"/>
    <property type="project" value="InterPro"/>
</dbReference>
<keyword evidence="11" id="KW-0159">Chromosome partition</keyword>
<dbReference type="GO" id="GO:0072686">
    <property type="term" value="C:mitotic spindle"/>
    <property type="evidence" value="ECO:0007669"/>
    <property type="project" value="InterPro"/>
</dbReference>
<keyword evidence="6" id="KW-0158">Chromosome</keyword>
<feature type="region of interest" description="Disordered" evidence="17">
    <location>
        <begin position="186"/>
        <end position="207"/>
    </location>
</feature>
<accession>A0A9P4TX96</accession>
<name>A0A9P4TX96_9PEZI</name>
<evidence type="ECO:0000313" key="19">
    <source>
        <dbReference type="Proteomes" id="UP000800235"/>
    </source>
</evidence>
<feature type="region of interest" description="Disordered" evidence="17">
    <location>
        <begin position="298"/>
        <end position="368"/>
    </location>
</feature>
<evidence type="ECO:0000256" key="14">
    <source>
        <dbReference type="ARBA" id="ARBA00023242"/>
    </source>
</evidence>
<dbReference type="InterPro" id="IPR013964">
    <property type="entry name" value="DASH_Ask1"/>
</dbReference>
<keyword evidence="14" id="KW-0539">Nucleus</keyword>
<proteinExistence type="inferred from homology"/>
<keyword evidence="19" id="KW-1185">Reference proteome</keyword>
<gene>
    <name evidence="18" type="ORF">EJ08DRAFT_688017</name>
</gene>
<keyword evidence="13" id="KW-0206">Cytoskeleton</keyword>
<evidence type="ECO:0000256" key="12">
    <source>
        <dbReference type="ARBA" id="ARBA00022838"/>
    </source>
</evidence>
<evidence type="ECO:0000256" key="8">
    <source>
        <dbReference type="ARBA" id="ARBA00022618"/>
    </source>
</evidence>
<dbReference type="EMBL" id="MU007041">
    <property type="protein sequence ID" value="KAF2430114.1"/>
    <property type="molecule type" value="Genomic_DNA"/>
</dbReference>
<evidence type="ECO:0000256" key="4">
    <source>
        <dbReference type="ARBA" id="ARBA00010731"/>
    </source>
</evidence>
<evidence type="ECO:0000256" key="7">
    <source>
        <dbReference type="ARBA" id="ARBA00022490"/>
    </source>
</evidence>
<comment type="caution">
    <text evidence="18">The sequence shown here is derived from an EMBL/GenBank/DDBJ whole genome shotgun (WGS) entry which is preliminary data.</text>
</comment>
<comment type="similarity">
    <text evidence="4">Belongs to the DASH complex ASK1 family.</text>
</comment>
<keyword evidence="12" id="KW-0995">Kinetochore</keyword>
<dbReference type="PANTHER" id="PTHR28200">
    <property type="entry name" value="DASH COMPLEX SUBUNIT ASK1"/>
    <property type="match status" value="1"/>
</dbReference>